<organism evidence="2 3">
    <name type="scientific">Pleurodeles waltl</name>
    <name type="common">Iberian ribbed newt</name>
    <dbReference type="NCBI Taxonomy" id="8319"/>
    <lineage>
        <taxon>Eukaryota</taxon>
        <taxon>Metazoa</taxon>
        <taxon>Chordata</taxon>
        <taxon>Craniata</taxon>
        <taxon>Vertebrata</taxon>
        <taxon>Euteleostomi</taxon>
        <taxon>Amphibia</taxon>
        <taxon>Batrachia</taxon>
        <taxon>Caudata</taxon>
        <taxon>Salamandroidea</taxon>
        <taxon>Salamandridae</taxon>
        <taxon>Pleurodelinae</taxon>
        <taxon>Pleurodeles</taxon>
    </lineage>
</organism>
<dbReference type="EMBL" id="JANPWB010000009">
    <property type="protein sequence ID" value="KAJ1153281.1"/>
    <property type="molecule type" value="Genomic_DNA"/>
</dbReference>
<dbReference type="AlphaFoldDB" id="A0AAV7RNT5"/>
<reference evidence="2" key="1">
    <citation type="journal article" date="2022" name="bioRxiv">
        <title>Sequencing and chromosome-scale assembly of the giantPleurodeles waltlgenome.</title>
        <authorList>
            <person name="Brown T."/>
            <person name="Elewa A."/>
            <person name="Iarovenko S."/>
            <person name="Subramanian E."/>
            <person name="Araus A.J."/>
            <person name="Petzold A."/>
            <person name="Susuki M."/>
            <person name="Suzuki K.-i.T."/>
            <person name="Hayashi T."/>
            <person name="Toyoda A."/>
            <person name="Oliveira C."/>
            <person name="Osipova E."/>
            <person name="Leigh N.D."/>
            <person name="Simon A."/>
            <person name="Yun M.H."/>
        </authorList>
    </citation>
    <scope>NUCLEOTIDE SEQUENCE</scope>
    <source>
        <strain evidence="2">20211129_DDA</strain>
        <tissue evidence="2">Liver</tissue>
    </source>
</reference>
<gene>
    <name evidence="2" type="ORF">NDU88_006042</name>
</gene>
<evidence type="ECO:0000256" key="1">
    <source>
        <dbReference type="SAM" id="MobiDB-lite"/>
    </source>
</evidence>
<comment type="caution">
    <text evidence="2">The sequence shown here is derived from an EMBL/GenBank/DDBJ whole genome shotgun (WGS) entry which is preliminary data.</text>
</comment>
<feature type="region of interest" description="Disordered" evidence="1">
    <location>
        <begin position="1"/>
        <end position="25"/>
    </location>
</feature>
<evidence type="ECO:0000313" key="3">
    <source>
        <dbReference type="Proteomes" id="UP001066276"/>
    </source>
</evidence>
<sequence>MRSPRAPAGPAFLRSNRALPRSRRHSRLVPRCTVTVAGCAGGSSGSGERGIDGVGRCCHAQNPGTRAGCSSHCGPRCAESSIKETAAGGADARCRAPWS</sequence>
<proteinExistence type="predicted"/>
<dbReference type="Proteomes" id="UP001066276">
    <property type="component" value="Chromosome 5"/>
</dbReference>
<protein>
    <submittedName>
        <fullName evidence="2">Uncharacterized protein</fullName>
    </submittedName>
</protein>
<name>A0AAV7RNT5_PLEWA</name>
<accession>A0AAV7RNT5</accession>
<keyword evidence="3" id="KW-1185">Reference proteome</keyword>
<evidence type="ECO:0000313" key="2">
    <source>
        <dbReference type="EMBL" id="KAJ1153281.1"/>
    </source>
</evidence>